<dbReference type="Gene3D" id="3.40.50.10420">
    <property type="entry name" value="NagB/RpiA/CoA transferase-like"/>
    <property type="match status" value="1"/>
</dbReference>
<name>A0ABT7U8K9_9BACE</name>
<keyword evidence="4" id="KW-0460">Magnesium</keyword>
<dbReference type="SUPFAM" id="SSF100950">
    <property type="entry name" value="NagB/RpiA/CoA transferase-like"/>
    <property type="match status" value="1"/>
</dbReference>
<feature type="region of interest" description="Disordered" evidence="5">
    <location>
        <begin position="1"/>
        <end position="20"/>
    </location>
</feature>
<comment type="similarity">
    <text evidence="1 4">Belongs to the 5-formyltetrahydrofolate cyclo-ligase family.</text>
</comment>
<accession>A0ABT7U8K9</accession>
<comment type="cofactor">
    <cofactor evidence="4">
        <name>Mg(2+)</name>
        <dbReference type="ChEBI" id="CHEBI:18420"/>
    </cofactor>
</comment>
<dbReference type="InterPro" id="IPR024185">
    <property type="entry name" value="FTHF_cligase-like_sf"/>
</dbReference>
<evidence type="ECO:0000256" key="3">
    <source>
        <dbReference type="ARBA" id="ARBA00022840"/>
    </source>
</evidence>
<dbReference type="Pfam" id="PF01812">
    <property type="entry name" value="5-FTHF_cyc-lig"/>
    <property type="match status" value="1"/>
</dbReference>
<comment type="caution">
    <text evidence="6">The sequence shown here is derived from an EMBL/GenBank/DDBJ whole genome shotgun (WGS) entry which is preliminary data.</text>
</comment>
<proteinExistence type="inferred from homology"/>
<sequence length="186" mass="21267">MNDKQELRKEVRRKKQSSPKEQLEKWSQAVCHLLEQTEEFQNAETVLLYYALPDEVDTTPLIRKYAGCKQILLPVVCGDDLVVRRYQNEQTLSVENPFGIPEPEGEDINLSKTNIDLVVVPGMAFTANGCRLGRGKGYYDRLLSRPELQSVHRIGICFPFQLLSELPVEAHDIRMHRIISASAEEK</sequence>
<dbReference type="PANTHER" id="PTHR23407:SF1">
    <property type="entry name" value="5-FORMYLTETRAHYDROFOLATE CYCLO-LIGASE"/>
    <property type="match status" value="1"/>
</dbReference>
<keyword evidence="7" id="KW-1185">Reference proteome</keyword>
<dbReference type="InterPro" id="IPR002698">
    <property type="entry name" value="FTHF_cligase"/>
</dbReference>
<keyword evidence="6" id="KW-0436">Ligase</keyword>
<dbReference type="GO" id="GO:0030272">
    <property type="term" value="F:5-formyltetrahydrofolate cyclo-ligase activity"/>
    <property type="evidence" value="ECO:0007669"/>
    <property type="project" value="UniProtKB-EC"/>
</dbReference>
<dbReference type="Proteomes" id="UP001228403">
    <property type="component" value="Unassembled WGS sequence"/>
</dbReference>
<dbReference type="PANTHER" id="PTHR23407">
    <property type="entry name" value="ATPASE INHIBITOR/5-FORMYLTETRAHYDROFOLATE CYCLO-LIGASE"/>
    <property type="match status" value="1"/>
</dbReference>
<evidence type="ECO:0000313" key="7">
    <source>
        <dbReference type="Proteomes" id="UP001228403"/>
    </source>
</evidence>
<dbReference type="EMBL" id="JAUDCF010000054">
    <property type="protein sequence ID" value="MDM8146822.1"/>
    <property type="molecule type" value="Genomic_DNA"/>
</dbReference>
<evidence type="ECO:0000313" key="6">
    <source>
        <dbReference type="EMBL" id="MDM8146822.1"/>
    </source>
</evidence>
<dbReference type="EC" id="6.3.3.2" evidence="4"/>
<evidence type="ECO:0000256" key="1">
    <source>
        <dbReference type="ARBA" id="ARBA00010638"/>
    </source>
</evidence>
<gene>
    <name evidence="6" type="ORF">QUW02_12990</name>
</gene>
<evidence type="ECO:0000256" key="5">
    <source>
        <dbReference type="SAM" id="MobiDB-lite"/>
    </source>
</evidence>
<evidence type="ECO:0000256" key="4">
    <source>
        <dbReference type="RuleBase" id="RU361279"/>
    </source>
</evidence>
<dbReference type="InterPro" id="IPR037171">
    <property type="entry name" value="NagB/RpiA_transferase-like"/>
</dbReference>
<evidence type="ECO:0000256" key="2">
    <source>
        <dbReference type="ARBA" id="ARBA00022741"/>
    </source>
</evidence>
<keyword evidence="4" id="KW-0479">Metal-binding</keyword>
<dbReference type="NCBIfam" id="TIGR02727">
    <property type="entry name" value="MTHFS_bact"/>
    <property type="match status" value="1"/>
</dbReference>
<organism evidence="6 7">
    <name type="scientific">Bacteroides eggerthii</name>
    <dbReference type="NCBI Taxonomy" id="28111"/>
    <lineage>
        <taxon>Bacteria</taxon>
        <taxon>Pseudomonadati</taxon>
        <taxon>Bacteroidota</taxon>
        <taxon>Bacteroidia</taxon>
        <taxon>Bacteroidales</taxon>
        <taxon>Bacteroidaceae</taxon>
        <taxon>Bacteroides</taxon>
    </lineage>
</organism>
<reference evidence="7" key="1">
    <citation type="submission" date="2023-07" db="EMBL/GenBank/DDBJ databases">
        <title>Identification and characterization of horizontal gene transfer across gut microbiota members of farm animals based on homology search.</title>
        <authorList>
            <person name="Schwarzerova J."/>
            <person name="Nykrynova M."/>
            <person name="Jureckova K."/>
            <person name="Cejkova D."/>
            <person name="Rychlik I."/>
        </authorList>
    </citation>
    <scope>NUCLEOTIDE SEQUENCE [LARGE SCALE GENOMIC DNA]</scope>
    <source>
        <strain evidence="7">ET4</strain>
    </source>
</reference>
<keyword evidence="2 4" id="KW-0547">Nucleotide-binding</keyword>
<comment type="catalytic activity">
    <reaction evidence="4">
        <text>(6S)-5-formyl-5,6,7,8-tetrahydrofolate + ATP = (6R)-5,10-methenyltetrahydrofolate + ADP + phosphate</text>
        <dbReference type="Rhea" id="RHEA:10488"/>
        <dbReference type="ChEBI" id="CHEBI:30616"/>
        <dbReference type="ChEBI" id="CHEBI:43474"/>
        <dbReference type="ChEBI" id="CHEBI:57455"/>
        <dbReference type="ChEBI" id="CHEBI:57457"/>
        <dbReference type="ChEBI" id="CHEBI:456216"/>
        <dbReference type="EC" id="6.3.3.2"/>
    </reaction>
</comment>
<dbReference type="PIRSF" id="PIRSF006806">
    <property type="entry name" value="FTHF_cligase"/>
    <property type="match status" value="1"/>
</dbReference>
<keyword evidence="3 4" id="KW-0067">ATP-binding</keyword>
<protein>
    <recommendedName>
        <fullName evidence="4">5-formyltetrahydrofolate cyclo-ligase</fullName>
        <ecNumber evidence="4">6.3.3.2</ecNumber>
    </recommendedName>
</protein>